<dbReference type="Proteomes" id="UP000886501">
    <property type="component" value="Unassembled WGS sequence"/>
</dbReference>
<gene>
    <name evidence="1" type="ORF">BDM02DRAFT_3183363</name>
</gene>
<sequence length="451" mass="49331">MDCSNCERKQRQFYCINCLREHLRDKRAQIQLAASERDEQITRASRALDFVRPSTLRRADVVRQQQAVDDVLEGLDQLRKKNEATKERIQALQRSLSSRRVTLVTAKSTFIGTTPAQNAPPPPPTSLESNISKDSQQLAALSDTIARARVGLIQELVEVFDVVQVGGRPAVGGMKGAKGEWSIGGLILPVPGDVRRYPAQYINAAVTHTIHFINLLSFYLGVRLPFEIQWSGNGLGVGIPMIGAGSGTDTGGWSRWSTKHPLHLSSEYSGSATSSPIPPNVISMEQDLRSSFSISPESPVDSSILHSKMMSASAMPVIVNRPTSPTEPNSSGDSSNESFTTAFAMLLYNVCYLGYTQSVDIPLSQAGDALSNLWAVCCSNDLGRRSHATTPTLPPPTPHTFPLDFPQLLQATTASPTRLRPIKSSKKHGKHRENTIVEEEEGWDLMNDVES</sequence>
<proteinExistence type="predicted"/>
<evidence type="ECO:0000313" key="1">
    <source>
        <dbReference type="EMBL" id="KAF9652667.1"/>
    </source>
</evidence>
<protein>
    <submittedName>
        <fullName evidence="1">Uncharacterized protein</fullName>
    </submittedName>
</protein>
<accession>A0ACB6ZSQ9</accession>
<name>A0ACB6ZSQ9_THEGA</name>
<evidence type="ECO:0000313" key="2">
    <source>
        <dbReference type="Proteomes" id="UP000886501"/>
    </source>
</evidence>
<reference evidence="1" key="1">
    <citation type="submission" date="2019-10" db="EMBL/GenBank/DDBJ databases">
        <authorList>
            <consortium name="DOE Joint Genome Institute"/>
            <person name="Kuo A."/>
            <person name="Miyauchi S."/>
            <person name="Kiss E."/>
            <person name="Drula E."/>
            <person name="Kohler A."/>
            <person name="Sanchez-Garcia M."/>
            <person name="Andreopoulos B."/>
            <person name="Barry K.W."/>
            <person name="Bonito G."/>
            <person name="Buee M."/>
            <person name="Carver A."/>
            <person name="Chen C."/>
            <person name="Cichocki N."/>
            <person name="Clum A."/>
            <person name="Culley D."/>
            <person name="Crous P.W."/>
            <person name="Fauchery L."/>
            <person name="Girlanda M."/>
            <person name="Hayes R."/>
            <person name="Keri Z."/>
            <person name="Labutti K."/>
            <person name="Lipzen A."/>
            <person name="Lombard V."/>
            <person name="Magnuson J."/>
            <person name="Maillard F."/>
            <person name="Morin E."/>
            <person name="Murat C."/>
            <person name="Nolan M."/>
            <person name="Ohm R."/>
            <person name="Pangilinan J."/>
            <person name="Pereira M."/>
            <person name="Perotto S."/>
            <person name="Peter M."/>
            <person name="Riley R."/>
            <person name="Sitrit Y."/>
            <person name="Stielow B."/>
            <person name="Szollosi G."/>
            <person name="Zifcakova L."/>
            <person name="Stursova M."/>
            <person name="Spatafora J.W."/>
            <person name="Tedersoo L."/>
            <person name="Vaario L.-M."/>
            <person name="Yamada A."/>
            <person name="Yan M."/>
            <person name="Wang P."/>
            <person name="Xu J."/>
            <person name="Bruns T."/>
            <person name="Baldrian P."/>
            <person name="Vilgalys R."/>
            <person name="Henrissat B."/>
            <person name="Grigoriev I.V."/>
            <person name="Hibbett D."/>
            <person name="Nagy L.G."/>
            <person name="Martin F.M."/>
        </authorList>
    </citation>
    <scope>NUCLEOTIDE SEQUENCE</scope>
    <source>
        <strain evidence="1">P2</strain>
    </source>
</reference>
<keyword evidence="2" id="KW-1185">Reference proteome</keyword>
<reference evidence="1" key="2">
    <citation type="journal article" date="2020" name="Nat. Commun.">
        <title>Large-scale genome sequencing of mycorrhizal fungi provides insights into the early evolution of symbiotic traits.</title>
        <authorList>
            <person name="Miyauchi S."/>
            <person name="Kiss E."/>
            <person name="Kuo A."/>
            <person name="Drula E."/>
            <person name="Kohler A."/>
            <person name="Sanchez-Garcia M."/>
            <person name="Morin E."/>
            <person name="Andreopoulos B."/>
            <person name="Barry K.W."/>
            <person name="Bonito G."/>
            <person name="Buee M."/>
            <person name="Carver A."/>
            <person name="Chen C."/>
            <person name="Cichocki N."/>
            <person name="Clum A."/>
            <person name="Culley D."/>
            <person name="Crous P.W."/>
            <person name="Fauchery L."/>
            <person name="Girlanda M."/>
            <person name="Hayes R.D."/>
            <person name="Keri Z."/>
            <person name="LaButti K."/>
            <person name="Lipzen A."/>
            <person name="Lombard V."/>
            <person name="Magnuson J."/>
            <person name="Maillard F."/>
            <person name="Murat C."/>
            <person name="Nolan M."/>
            <person name="Ohm R.A."/>
            <person name="Pangilinan J."/>
            <person name="Pereira M.F."/>
            <person name="Perotto S."/>
            <person name="Peter M."/>
            <person name="Pfister S."/>
            <person name="Riley R."/>
            <person name="Sitrit Y."/>
            <person name="Stielow J.B."/>
            <person name="Szollosi G."/>
            <person name="Zifcakova L."/>
            <person name="Stursova M."/>
            <person name="Spatafora J.W."/>
            <person name="Tedersoo L."/>
            <person name="Vaario L.M."/>
            <person name="Yamada A."/>
            <person name="Yan M."/>
            <person name="Wang P."/>
            <person name="Xu J."/>
            <person name="Bruns T."/>
            <person name="Baldrian P."/>
            <person name="Vilgalys R."/>
            <person name="Dunand C."/>
            <person name="Henrissat B."/>
            <person name="Grigoriev I.V."/>
            <person name="Hibbett D."/>
            <person name="Nagy L.G."/>
            <person name="Martin F.M."/>
        </authorList>
    </citation>
    <scope>NUCLEOTIDE SEQUENCE</scope>
    <source>
        <strain evidence="1">P2</strain>
    </source>
</reference>
<dbReference type="EMBL" id="MU117967">
    <property type="protein sequence ID" value="KAF9652667.1"/>
    <property type="molecule type" value="Genomic_DNA"/>
</dbReference>
<organism evidence="1 2">
    <name type="scientific">Thelephora ganbajun</name>
    <name type="common">Ganba fungus</name>
    <dbReference type="NCBI Taxonomy" id="370292"/>
    <lineage>
        <taxon>Eukaryota</taxon>
        <taxon>Fungi</taxon>
        <taxon>Dikarya</taxon>
        <taxon>Basidiomycota</taxon>
        <taxon>Agaricomycotina</taxon>
        <taxon>Agaricomycetes</taxon>
        <taxon>Thelephorales</taxon>
        <taxon>Thelephoraceae</taxon>
        <taxon>Thelephora</taxon>
    </lineage>
</organism>
<comment type="caution">
    <text evidence="1">The sequence shown here is derived from an EMBL/GenBank/DDBJ whole genome shotgun (WGS) entry which is preliminary data.</text>
</comment>